<evidence type="ECO:0000256" key="1">
    <source>
        <dbReference type="SAM" id="Phobius"/>
    </source>
</evidence>
<dbReference type="Proteomes" id="UP001165074">
    <property type="component" value="Unassembled WGS sequence"/>
</dbReference>
<keyword evidence="1" id="KW-0472">Membrane</keyword>
<keyword evidence="1" id="KW-1133">Transmembrane helix</keyword>
<dbReference type="AlphaFoldDB" id="A0A9W6S1V4"/>
<accession>A0A9W6S1V4</accession>
<comment type="caution">
    <text evidence="2">The sequence shown here is derived from an EMBL/GenBank/DDBJ whole genome shotgun (WGS) entry which is preliminary data.</text>
</comment>
<dbReference type="RefSeq" id="WP_285572775.1">
    <property type="nucleotide sequence ID" value="NZ_BSTK01000004.1"/>
</dbReference>
<reference evidence="2" key="1">
    <citation type="submission" date="2023-03" db="EMBL/GenBank/DDBJ databases">
        <title>Actinoallomurus iriomotensis NBRC 103684.</title>
        <authorList>
            <person name="Ichikawa N."/>
            <person name="Sato H."/>
            <person name="Tonouchi N."/>
        </authorList>
    </citation>
    <scope>NUCLEOTIDE SEQUENCE</scope>
    <source>
        <strain evidence="2">NBRC 103684</strain>
    </source>
</reference>
<feature type="transmembrane region" description="Helical" evidence="1">
    <location>
        <begin position="25"/>
        <end position="43"/>
    </location>
</feature>
<dbReference type="EMBL" id="BSTK01000004">
    <property type="protein sequence ID" value="GLY85698.1"/>
    <property type="molecule type" value="Genomic_DNA"/>
</dbReference>
<name>A0A9W6S1V4_9ACTN</name>
<keyword evidence="3" id="KW-1185">Reference proteome</keyword>
<evidence type="ECO:0000313" key="3">
    <source>
        <dbReference type="Proteomes" id="UP001165074"/>
    </source>
</evidence>
<evidence type="ECO:0008006" key="4">
    <source>
        <dbReference type="Google" id="ProtNLM"/>
    </source>
</evidence>
<keyword evidence="1" id="KW-0812">Transmembrane</keyword>
<evidence type="ECO:0000313" key="2">
    <source>
        <dbReference type="EMBL" id="GLY85698.1"/>
    </source>
</evidence>
<sequence length="212" mass="21988">MPGLASVAAGVIAGRFIGRLGSRTVLAAGLAVVALSTLPLVFLGPGRGALVILVPGLFAGFFGHVSACVAFTVTATSPTTAAIGTAQRRTSDGITVAVTVYNVRSVKSHADVGEPSRHFVGIDARVCVTAASGGAVPLSQQPWTVDYADDTQAEPITEWWDGEFSVPLYPAERKVAAGHCVRGWIVFKPLKGRATTVSYAPGSGEPAFWRIP</sequence>
<protein>
    <recommendedName>
        <fullName evidence="4">DUF4352 domain-containing protein</fullName>
    </recommendedName>
</protein>
<dbReference type="InterPro" id="IPR036259">
    <property type="entry name" value="MFS_trans_sf"/>
</dbReference>
<proteinExistence type="predicted"/>
<dbReference type="SUPFAM" id="SSF103473">
    <property type="entry name" value="MFS general substrate transporter"/>
    <property type="match status" value="1"/>
</dbReference>
<gene>
    <name evidence="2" type="ORF">Airi02_036270</name>
</gene>
<organism evidence="2 3">
    <name type="scientific">Actinoallomurus iriomotensis</name>
    <dbReference type="NCBI Taxonomy" id="478107"/>
    <lineage>
        <taxon>Bacteria</taxon>
        <taxon>Bacillati</taxon>
        <taxon>Actinomycetota</taxon>
        <taxon>Actinomycetes</taxon>
        <taxon>Streptosporangiales</taxon>
        <taxon>Thermomonosporaceae</taxon>
        <taxon>Actinoallomurus</taxon>
    </lineage>
</organism>
<feature type="transmembrane region" description="Helical" evidence="1">
    <location>
        <begin position="49"/>
        <end position="73"/>
    </location>
</feature>